<dbReference type="Gene3D" id="3.30.160.800">
    <property type="match status" value="1"/>
</dbReference>
<dbReference type="SUPFAM" id="SSF52540">
    <property type="entry name" value="P-loop containing nucleoside triphosphate hydrolases"/>
    <property type="match status" value="1"/>
</dbReference>
<dbReference type="InterPro" id="IPR027417">
    <property type="entry name" value="P-loop_NTPase"/>
</dbReference>
<sequence>MPSSDAYPDSEERRLFYVALTRARRSVAIFTVQGQVSSFVDELVVSGSLTITDVDGKAIEEERCPACKNGVILWKPGRYGDFQSCSNFKVCSYKPKVGRPKTGGGRQRTFKSSGGM</sequence>
<dbReference type="Proteomes" id="UP000004386">
    <property type="component" value="Unassembled WGS sequence"/>
</dbReference>
<gene>
    <name evidence="1" type="ORF">OINT_1001172</name>
</gene>
<dbReference type="Gene3D" id="3.30.65.10">
    <property type="entry name" value="Bacterial Topoisomerase I, domain 1"/>
    <property type="match status" value="1"/>
</dbReference>
<keyword evidence="1" id="KW-0067">ATP-binding</keyword>
<reference evidence="1 2" key="1">
    <citation type="submission" date="2009-05" db="EMBL/GenBank/DDBJ databases">
        <authorList>
            <person name="Setubal J.C."/>
            <person name="Boyle S."/>
            <person name="Crasta O.R."/>
            <person name="Gillespie J.J."/>
            <person name="Kenyon R.W."/>
            <person name="Lu J."/>
            <person name="Mane S."/>
            <person name="Nagrani S."/>
            <person name="Shallom J.M."/>
            <person name="Shallom S."/>
            <person name="Shukla M."/>
            <person name="Snyder E.E."/>
            <person name="Sobral B.W."/>
            <person name="Wattam A.R."/>
            <person name="Will R."/>
            <person name="Williams K."/>
            <person name="Yoo H."/>
            <person name="Munk C."/>
            <person name="Tapia R."/>
            <person name="Green L."/>
            <person name="Rogers Y."/>
            <person name="Detter J.C."/>
            <person name="Bruce D."/>
            <person name="Brettin T.S."/>
            <person name="Tsolis R."/>
        </authorList>
    </citation>
    <scope>NUCLEOTIDE SEQUENCE [LARGE SCALE GENOMIC DNA]</scope>
    <source>
        <strain evidence="1 2">LMG 3301</strain>
    </source>
</reference>
<comment type="caution">
    <text evidence="1">The sequence shown here is derived from an EMBL/GenBank/DDBJ whole genome shotgun (WGS) entry which is preliminary data.</text>
</comment>
<name>C4WIX7_9HYPH</name>
<evidence type="ECO:0000313" key="2">
    <source>
        <dbReference type="Proteomes" id="UP000004386"/>
    </source>
</evidence>
<proteinExistence type="predicted"/>
<protein>
    <submittedName>
        <fullName evidence="1">Helicase IV</fullName>
    </submittedName>
</protein>
<keyword evidence="1" id="KW-0347">Helicase</keyword>
<dbReference type="SUPFAM" id="SSF57783">
    <property type="entry name" value="Zinc beta-ribbon"/>
    <property type="match status" value="1"/>
</dbReference>
<dbReference type="AlphaFoldDB" id="C4WIX7"/>
<dbReference type="GO" id="GO:0004386">
    <property type="term" value="F:helicase activity"/>
    <property type="evidence" value="ECO:0007669"/>
    <property type="project" value="UniProtKB-KW"/>
</dbReference>
<organism evidence="1 2">
    <name type="scientific">Brucella intermedia LMG 3301</name>
    <dbReference type="NCBI Taxonomy" id="641118"/>
    <lineage>
        <taxon>Bacteria</taxon>
        <taxon>Pseudomonadati</taxon>
        <taxon>Pseudomonadota</taxon>
        <taxon>Alphaproteobacteria</taxon>
        <taxon>Hyphomicrobiales</taxon>
        <taxon>Brucellaceae</taxon>
        <taxon>Brucella/Ochrobactrum group</taxon>
        <taxon>Brucella</taxon>
    </lineage>
</organism>
<keyword evidence="1" id="KW-0547">Nucleotide-binding</keyword>
<accession>C4WIX7</accession>
<keyword evidence="1" id="KW-0378">Hydrolase</keyword>
<dbReference type="EMBL" id="ACQA01000001">
    <property type="protein sequence ID" value="EEQ95778.1"/>
    <property type="molecule type" value="Genomic_DNA"/>
</dbReference>
<evidence type="ECO:0000313" key="1">
    <source>
        <dbReference type="EMBL" id="EEQ95778.1"/>
    </source>
</evidence>
<dbReference type="HOGENOM" id="CLU_2094343_0_0_5"/>